<proteinExistence type="predicted"/>
<keyword evidence="2" id="KW-1133">Transmembrane helix</keyword>
<evidence type="ECO:0000256" key="1">
    <source>
        <dbReference type="SAM" id="MobiDB-lite"/>
    </source>
</evidence>
<feature type="chain" id="PRO_5032433343" description="SUEL-type lectin domain-containing protein" evidence="3">
    <location>
        <begin position="20"/>
        <end position="680"/>
    </location>
</feature>
<evidence type="ECO:0000313" key="5">
    <source>
        <dbReference type="Proteomes" id="UP000663879"/>
    </source>
</evidence>
<evidence type="ECO:0008006" key="6">
    <source>
        <dbReference type="Google" id="ProtNLM"/>
    </source>
</evidence>
<evidence type="ECO:0000256" key="2">
    <source>
        <dbReference type="SAM" id="Phobius"/>
    </source>
</evidence>
<feature type="signal peptide" evidence="3">
    <location>
        <begin position="1"/>
        <end position="19"/>
    </location>
</feature>
<feature type="region of interest" description="Disordered" evidence="1">
    <location>
        <begin position="57"/>
        <end position="121"/>
    </location>
</feature>
<evidence type="ECO:0000313" key="4">
    <source>
        <dbReference type="EMBL" id="CAF0763535.1"/>
    </source>
</evidence>
<keyword evidence="5" id="KW-1185">Reference proteome</keyword>
<feature type="transmembrane region" description="Helical" evidence="2">
    <location>
        <begin position="406"/>
        <end position="429"/>
    </location>
</feature>
<dbReference type="AlphaFoldDB" id="A0A813Q8K1"/>
<keyword evidence="2" id="KW-0472">Membrane</keyword>
<dbReference type="Proteomes" id="UP000663879">
    <property type="component" value="Unassembled WGS sequence"/>
</dbReference>
<organism evidence="4 5">
    <name type="scientific">Brachionus calyciflorus</name>
    <dbReference type="NCBI Taxonomy" id="104777"/>
    <lineage>
        <taxon>Eukaryota</taxon>
        <taxon>Metazoa</taxon>
        <taxon>Spiralia</taxon>
        <taxon>Gnathifera</taxon>
        <taxon>Rotifera</taxon>
        <taxon>Eurotatoria</taxon>
        <taxon>Monogononta</taxon>
        <taxon>Pseudotrocha</taxon>
        <taxon>Ploima</taxon>
        <taxon>Brachionidae</taxon>
        <taxon>Brachionus</taxon>
    </lineage>
</organism>
<sequence length="680" mass="77300">MEVKEVLILFLVLFNYTESYSNQNLPYQNEYKPLVTPNKPPYGNPNPIDNGFMPLFTPASAPQYGNPNIPPVNNGYKPQIPPNQNHPSPPSYGNQILPQVPQNDAYRPPVPPVQPAPTAHPHQDYQYTLPLRKVTSCPSFASFKFACQSNHLLSIESVVFSQVFVDERGECVADWKAECRDDSEAFDYAVKQCAGQESCNLYSYNLRSRTKCNYHQVISVFYRCVPTFEVVDVPIKCDICKNVTVNRPNDNYGFIHSSWYPKLYPRETCHSLIQNKPDHFIIIYSVSGFIGLDRIEIESVNQYGALVIKETLTGNITTQLVLTSAFNVNITVLTSDTYYQNHRHFLLYFFIVPKCTVVLCSNVTGLPPSITHLTPVIYPNATVNHSTFAPPLIADSNHGHKKISDAWLAAILALAYAMLMVFAVLLAIYCRRRRRRRYADSNIIFSPSAISQSQIINPLSRAASQISLKNEINLPMPGYMTNTLDQSGFYSHVRENYNFQHDENIPKIRQYDEDYSQVITNEEDNFSVHASTFMNYGDMDVQETRQSSDLAYHGTVIPGSIDLNSVSYPFSMKTNTQHGAILASGAANETKNMYRAVEFSKGPSCERMCVRNLDDSVAFDSSQMEDVYRTYDSSTTKQTFTETSYRTDEVKRDEKTYVVKLYPVDDKEVQEMTMYVDNRH</sequence>
<comment type="caution">
    <text evidence="4">The sequence shown here is derived from an EMBL/GenBank/DDBJ whole genome shotgun (WGS) entry which is preliminary data.</text>
</comment>
<gene>
    <name evidence="4" type="ORF">OXX778_LOCUS4562</name>
</gene>
<name>A0A813Q8K1_9BILA</name>
<reference evidence="4" key="1">
    <citation type="submission" date="2021-02" db="EMBL/GenBank/DDBJ databases">
        <authorList>
            <person name="Nowell W R."/>
        </authorList>
    </citation>
    <scope>NUCLEOTIDE SEQUENCE</scope>
    <source>
        <strain evidence="4">Ploen Becks lab</strain>
    </source>
</reference>
<dbReference type="OrthoDB" id="10005246at2759"/>
<evidence type="ECO:0000256" key="3">
    <source>
        <dbReference type="SAM" id="SignalP"/>
    </source>
</evidence>
<keyword evidence="3" id="KW-0732">Signal</keyword>
<accession>A0A813Q8K1</accession>
<keyword evidence="2" id="KW-0812">Transmembrane</keyword>
<dbReference type="EMBL" id="CAJNOC010000454">
    <property type="protein sequence ID" value="CAF0763535.1"/>
    <property type="molecule type" value="Genomic_DNA"/>
</dbReference>
<protein>
    <recommendedName>
        <fullName evidence="6">SUEL-type lectin domain-containing protein</fullName>
    </recommendedName>
</protein>
<feature type="compositionally biased region" description="Polar residues" evidence="1">
    <location>
        <begin position="82"/>
        <end position="102"/>
    </location>
</feature>